<feature type="non-terminal residue" evidence="1">
    <location>
        <position position="1"/>
    </location>
</feature>
<dbReference type="EMBL" id="CM041553">
    <property type="protein sequence ID" value="KAI3352767.1"/>
    <property type="molecule type" value="Genomic_DNA"/>
</dbReference>
<proteinExistence type="predicted"/>
<evidence type="ECO:0000313" key="2">
    <source>
        <dbReference type="Proteomes" id="UP000831701"/>
    </source>
</evidence>
<accession>A0ACB8VAS8</accession>
<organism evidence="1 2">
    <name type="scientific">Scortum barcoo</name>
    <name type="common">barcoo grunter</name>
    <dbReference type="NCBI Taxonomy" id="214431"/>
    <lineage>
        <taxon>Eukaryota</taxon>
        <taxon>Metazoa</taxon>
        <taxon>Chordata</taxon>
        <taxon>Craniata</taxon>
        <taxon>Vertebrata</taxon>
        <taxon>Euteleostomi</taxon>
        <taxon>Actinopterygii</taxon>
        <taxon>Neopterygii</taxon>
        <taxon>Teleostei</taxon>
        <taxon>Neoteleostei</taxon>
        <taxon>Acanthomorphata</taxon>
        <taxon>Eupercaria</taxon>
        <taxon>Centrarchiformes</taxon>
        <taxon>Terapontoidei</taxon>
        <taxon>Terapontidae</taxon>
        <taxon>Scortum</taxon>
    </lineage>
</organism>
<dbReference type="Proteomes" id="UP000831701">
    <property type="component" value="Chromosome 23"/>
</dbReference>
<protein>
    <submittedName>
        <fullName evidence="1">Uncharacterized protein</fullName>
    </submittedName>
</protein>
<evidence type="ECO:0000313" key="1">
    <source>
        <dbReference type="EMBL" id="KAI3352767.1"/>
    </source>
</evidence>
<reference evidence="1" key="1">
    <citation type="submission" date="2022-04" db="EMBL/GenBank/DDBJ databases">
        <title>Jade perch genome.</title>
        <authorList>
            <person name="Chao B."/>
        </authorList>
    </citation>
    <scope>NUCLEOTIDE SEQUENCE</scope>
    <source>
        <strain evidence="1">CB-2022</strain>
    </source>
</reference>
<name>A0ACB8VAS8_9TELE</name>
<keyword evidence="2" id="KW-1185">Reference proteome</keyword>
<gene>
    <name evidence="1" type="ORF">L3Q82_019347</name>
</gene>
<comment type="caution">
    <text evidence="1">The sequence shown here is derived from an EMBL/GenBank/DDBJ whole genome shotgun (WGS) entry which is preliminary data.</text>
</comment>
<sequence>RCYEHKQYRNGLKFCKQILSNPKFAEHGETLAMKGLTLNCLGKKEEAYELVRRGLRNDLKSHVCWHVYGLLQRSDKKYDEAIKCYRNALKWDKDNLQILRDLSLLQIQMRDLEGYRETRYQLLQLRPAQRASWIGYAIAYHLLEDYEMAAKIIEEFRKTQQTSPDKVDYEYSELLLYQNQVLREAGLYKEALEHLSTYEKQICDKLAVEETRGELLLKLDRLEEATEVYHRLQERNPENWSYYHGLEKALKPNSVEERHKIYEEAWEKFPKGLVPRRLPLTFLSGEKFRECLDRYLRMNLSKGCPPVFTTLKSLYKDKEKVAIIEDLVVGYETSLKSCRMFNQNDDGKEEPPTTLLWVQYFLAQHYDMIGQQTLSLEYINAAIESTPTLIELFLIKAKIYKHAGNIKEAAQWMDEAQALDTADRFINSKCAKYMLKAGMIKEAEEMCSKFTREGASAVENLNEMQCMWFQTECALAYKAMNKFGEALKKCHEIERHFVEITDDQFDFHTYCMRKMTLRSYVDLLKLEDVLRMHPFYYKAAVTAIQIYLSLHDNPLTDDSKELQADTANLSDKELKKLRNKQRRAQKKAQLEEEKKNAEKEKQLKNQKKKKEDDDEEIGGPKEELIPDKLVKVENPLEEAVKFLMPLKHLVKDKIDTHLLAFEIYFRKEKYLLMLQSVKRALAIDPDHPWLHQCLVRFFKGVSESKELPEVVRTVLKQEITRLFGDSNAKSFNQAYLTKHSNSIPHRLAAAKMMVYLDPSTETKAAELATALDESLDNRTIQARIDRITHCGNCLEVLECLRGGVLGDCKERAESYRAECHKLYPYTLAFTPPGYEENTKIANGDVSTETEELANEILIGSDLAWLGSTPHDLVEVVALSRLAESLVLLLLSQLDMGFICMYTGTLTVKVERSTARTEHPTSEDSSLLMHMTPPKMESSLEFSSSLGSVSSLLTRCRTFKVLVIGDSGVGKTCLTHRLCAGQFPGRVEATIGVDFRERLLDIDGEKIKLQLWDTAGQERFRKSMVQHYYRNVHAALFVYDVSCPASFRGLTAWVEECRQNSLGQEIPRFLVGNKSDLRDPHRTDGEVSQRQAMSFAKAHGMMFFETSAKSPPNKCATWRQGDGEVPYQQDKVEDIVVAVGAKLKRQKKPSAANALTYSGSFKILNRKRPEKEPWTCC</sequence>